<dbReference type="EMBL" id="CM024804">
    <property type="protein sequence ID" value="KAG8010271.1"/>
    <property type="molecule type" value="Genomic_DNA"/>
</dbReference>
<comment type="caution">
    <text evidence="1">The sequence shown here is derived from an EMBL/GenBank/DDBJ whole genome shotgun (WGS) entry which is preliminary data.</text>
</comment>
<gene>
    <name evidence="1" type="ORF">GBF38_014517</name>
</gene>
<protein>
    <submittedName>
        <fullName evidence="1">Uncharacterized protein</fullName>
    </submittedName>
</protein>
<evidence type="ECO:0000313" key="1">
    <source>
        <dbReference type="EMBL" id="KAG8010271.1"/>
    </source>
</evidence>
<dbReference type="Proteomes" id="UP000805704">
    <property type="component" value="Chromosome 16"/>
</dbReference>
<accession>A0ACB7F7I4</accession>
<organism evidence="1 2">
    <name type="scientific">Nibea albiflora</name>
    <name type="common">Yellow drum</name>
    <name type="synonym">Corvina albiflora</name>
    <dbReference type="NCBI Taxonomy" id="240163"/>
    <lineage>
        <taxon>Eukaryota</taxon>
        <taxon>Metazoa</taxon>
        <taxon>Chordata</taxon>
        <taxon>Craniata</taxon>
        <taxon>Vertebrata</taxon>
        <taxon>Euteleostomi</taxon>
        <taxon>Actinopterygii</taxon>
        <taxon>Neopterygii</taxon>
        <taxon>Teleostei</taxon>
        <taxon>Neoteleostei</taxon>
        <taxon>Acanthomorphata</taxon>
        <taxon>Eupercaria</taxon>
        <taxon>Sciaenidae</taxon>
        <taxon>Nibea</taxon>
    </lineage>
</organism>
<sequence>MSFATENMKVYKPIKVLFDTPMYERALELCWHAPSYKTMIALTYQLLRLQQRRKLPSSVTGENMTELLAVQRKQAQKVQHPKIIQKAHMYAKMLTKQEQQKGPESRLLCPMEVVLEVVPKVLLGCWLLPPATSFNMPSQQLSKMAIGIAKAVQDRVSKALSSVLPQATFSTTIRGKMALSIHRKVRREYTGEDIEMKLECFATDVLRTITSVAAEEICALFQTSVLTSSVEPPVHTASPEPDSAVVSTPPCAPTTSEELPAFIKESPHLR</sequence>
<reference evidence="1" key="1">
    <citation type="submission" date="2020-04" db="EMBL/GenBank/DDBJ databases">
        <title>A chromosome-scale assembly and high-density genetic map of the yellow drum (Nibea albiflora) genome.</title>
        <authorList>
            <person name="Xu D."/>
            <person name="Zhang W."/>
            <person name="Chen R."/>
            <person name="Tan P."/>
            <person name="Wang L."/>
            <person name="Song H."/>
            <person name="Tian L."/>
            <person name="Zhu Q."/>
            <person name="Wang B."/>
        </authorList>
    </citation>
    <scope>NUCLEOTIDE SEQUENCE</scope>
    <source>
        <strain evidence="1">ZJHYS-2018</strain>
    </source>
</reference>
<evidence type="ECO:0000313" key="2">
    <source>
        <dbReference type="Proteomes" id="UP000805704"/>
    </source>
</evidence>
<proteinExistence type="predicted"/>
<keyword evidence="2" id="KW-1185">Reference proteome</keyword>
<name>A0ACB7F7I4_NIBAL</name>